<dbReference type="GO" id="GO:0016020">
    <property type="term" value="C:membrane"/>
    <property type="evidence" value="ECO:0007669"/>
    <property type="project" value="GOC"/>
</dbReference>
<dbReference type="CDD" id="cd07385">
    <property type="entry name" value="MPP_YkuE_C"/>
    <property type="match status" value="1"/>
</dbReference>
<feature type="transmembrane region" description="Helical" evidence="3">
    <location>
        <begin position="120"/>
        <end position="141"/>
    </location>
</feature>
<evidence type="ECO:0000259" key="4">
    <source>
        <dbReference type="Pfam" id="PF00149"/>
    </source>
</evidence>
<protein>
    <submittedName>
        <fullName evidence="5">Metallo-dependent phosphatase-like</fullName>
    </submittedName>
</protein>
<sequence length="388" mass="42456">MSLFILFLVVSISVFIWFGGIRFFNQLPLPVFIRFLLWMSLFYALFFSPLLFYLRTLGQKGPLFDAMAWVGYLLMGIYSILICGVMARDLAGALISLLPFTSTKGHAAMALPFVPARRGFLINGINLAIAGSTATLAGLALKGGLKAPEVVTVTHPAEQPGLKGLRIVQISDLHVSHTIRRGMVERVVSQVSALSPDMVVFTGDLVDGSVAMLRDDVAPLADLAPPMGKYFITGNHEYYSGVRPWLDEVARLGFTTLLNSHLTLNYKGAPLVLAGVTDYHAGRLVPEHASSPKQALSGAPEDAYRILLAHQPLSFTEAKAQNCHLTLSGHTHGGQYLPYTWVIHAVQPWVAGLYEEDGHRLYINRGTGFWGPPFRLGSPSEITLHLFS</sequence>
<name>A0A4U8YNA3_9BACT</name>
<dbReference type="GO" id="GO:0009245">
    <property type="term" value="P:lipid A biosynthetic process"/>
    <property type="evidence" value="ECO:0007669"/>
    <property type="project" value="TreeGrafter"/>
</dbReference>
<dbReference type="Pfam" id="PF00149">
    <property type="entry name" value="Metallophos"/>
    <property type="match status" value="1"/>
</dbReference>
<feature type="transmembrane region" description="Helical" evidence="3">
    <location>
        <begin position="31"/>
        <end position="54"/>
    </location>
</feature>
<feature type="transmembrane region" description="Helical" evidence="3">
    <location>
        <begin position="66"/>
        <end position="87"/>
    </location>
</feature>
<dbReference type="SUPFAM" id="SSF56300">
    <property type="entry name" value="Metallo-dependent phosphatases"/>
    <property type="match status" value="1"/>
</dbReference>
<feature type="domain" description="Calcineurin-like phosphoesterase" evidence="4">
    <location>
        <begin position="165"/>
        <end position="333"/>
    </location>
</feature>
<accession>A0A4U8YNA3</accession>
<proteinExistence type="predicted"/>
<evidence type="ECO:0000256" key="1">
    <source>
        <dbReference type="ARBA" id="ARBA00022723"/>
    </source>
</evidence>
<evidence type="ECO:0000313" key="6">
    <source>
        <dbReference type="Proteomes" id="UP000507962"/>
    </source>
</evidence>
<dbReference type="GO" id="GO:0008758">
    <property type="term" value="F:UDP-2,3-diacylglucosamine hydrolase activity"/>
    <property type="evidence" value="ECO:0007669"/>
    <property type="project" value="TreeGrafter"/>
</dbReference>
<keyword evidence="3" id="KW-0812">Transmembrane</keyword>
<feature type="transmembrane region" description="Helical" evidence="3">
    <location>
        <begin position="94"/>
        <end position="114"/>
    </location>
</feature>
<keyword evidence="2" id="KW-0378">Hydrolase</keyword>
<evidence type="ECO:0000256" key="2">
    <source>
        <dbReference type="ARBA" id="ARBA00022801"/>
    </source>
</evidence>
<reference evidence="5 6" key="1">
    <citation type="submission" date="2019-03" db="EMBL/GenBank/DDBJ databases">
        <authorList>
            <person name="Nijsse B."/>
        </authorList>
    </citation>
    <scope>NUCLEOTIDE SEQUENCE [LARGE SCALE GENOMIC DNA]</scope>
    <source>
        <strain evidence="5">Desulfoluna butyratoxydans MSL71</strain>
    </source>
</reference>
<keyword evidence="6" id="KW-1185">Reference proteome</keyword>
<dbReference type="Proteomes" id="UP000507962">
    <property type="component" value="Unassembled WGS sequence"/>
</dbReference>
<evidence type="ECO:0000256" key="3">
    <source>
        <dbReference type="SAM" id="Phobius"/>
    </source>
</evidence>
<dbReference type="InterPro" id="IPR051158">
    <property type="entry name" value="Metallophosphoesterase_sf"/>
</dbReference>
<feature type="transmembrane region" description="Helical" evidence="3">
    <location>
        <begin position="6"/>
        <end position="24"/>
    </location>
</feature>
<organism evidence="5 6">
    <name type="scientific">Desulfoluna butyratoxydans</name>
    <dbReference type="NCBI Taxonomy" id="231438"/>
    <lineage>
        <taxon>Bacteria</taxon>
        <taxon>Pseudomonadati</taxon>
        <taxon>Thermodesulfobacteriota</taxon>
        <taxon>Desulfobacteria</taxon>
        <taxon>Desulfobacterales</taxon>
        <taxon>Desulfolunaceae</taxon>
        <taxon>Desulfoluna</taxon>
    </lineage>
</organism>
<keyword evidence="3" id="KW-0472">Membrane</keyword>
<dbReference type="PANTHER" id="PTHR31302">
    <property type="entry name" value="TRANSMEMBRANE PROTEIN WITH METALLOPHOSPHOESTERASE DOMAIN-RELATED"/>
    <property type="match status" value="1"/>
</dbReference>
<dbReference type="Gene3D" id="3.60.21.10">
    <property type="match status" value="1"/>
</dbReference>
<gene>
    <name evidence="5" type="ORF">MSL71_29370</name>
</gene>
<dbReference type="PANTHER" id="PTHR31302:SF31">
    <property type="entry name" value="PHOSPHODIESTERASE YAEI"/>
    <property type="match status" value="1"/>
</dbReference>
<evidence type="ECO:0000313" key="5">
    <source>
        <dbReference type="EMBL" id="VFQ45280.1"/>
    </source>
</evidence>
<dbReference type="GO" id="GO:0046872">
    <property type="term" value="F:metal ion binding"/>
    <property type="evidence" value="ECO:0007669"/>
    <property type="project" value="UniProtKB-KW"/>
</dbReference>
<dbReference type="AlphaFoldDB" id="A0A4U8YNA3"/>
<dbReference type="InterPro" id="IPR029052">
    <property type="entry name" value="Metallo-depent_PP-like"/>
</dbReference>
<keyword evidence="1" id="KW-0479">Metal-binding</keyword>
<dbReference type="EMBL" id="CAADHO010000005">
    <property type="protein sequence ID" value="VFQ45280.1"/>
    <property type="molecule type" value="Genomic_DNA"/>
</dbReference>
<dbReference type="InterPro" id="IPR004843">
    <property type="entry name" value="Calcineurin-like_PHP"/>
</dbReference>
<keyword evidence="3" id="KW-1133">Transmembrane helix</keyword>